<protein>
    <submittedName>
        <fullName evidence="1">Uncharacterized protein</fullName>
    </submittedName>
</protein>
<comment type="caution">
    <text evidence="1">The sequence shown here is derived from an EMBL/GenBank/DDBJ whole genome shotgun (WGS) entry which is preliminary data.</text>
</comment>
<sequence length="72" mass="7723">MAAPCMRANCSVPAAWKAHIYVMPVGVGMHSAAGMISCNIEVCAEHKATTPLKMFMPDKAQRELTEEMEAAG</sequence>
<proteinExistence type="predicted"/>
<organism evidence="1">
    <name type="scientific">marine sediment metagenome</name>
    <dbReference type="NCBI Taxonomy" id="412755"/>
    <lineage>
        <taxon>unclassified sequences</taxon>
        <taxon>metagenomes</taxon>
        <taxon>ecological metagenomes</taxon>
    </lineage>
</organism>
<gene>
    <name evidence="1" type="ORF">LCGC14_1292810</name>
</gene>
<accession>A0A0F9KTM1</accession>
<dbReference type="AlphaFoldDB" id="A0A0F9KTM1"/>
<evidence type="ECO:0000313" key="1">
    <source>
        <dbReference type="EMBL" id="KKM85068.1"/>
    </source>
</evidence>
<reference evidence="1" key="1">
    <citation type="journal article" date="2015" name="Nature">
        <title>Complex archaea that bridge the gap between prokaryotes and eukaryotes.</title>
        <authorList>
            <person name="Spang A."/>
            <person name="Saw J.H."/>
            <person name="Jorgensen S.L."/>
            <person name="Zaremba-Niedzwiedzka K."/>
            <person name="Martijn J."/>
            <person name="Lind A.E."/>
            <person name="van Eijk R."/>
            <person name="Schleper C."/>
            <person name="Guy L."/>
            <person name="Ettema T.J."/>
        </authorList>
    </citation>
    <scope>NUCLEOTIDE SEQUENCE</scope>
</reference>
<dbReference type="EMBL" id="LAZR01007468">
    <property type="protein sequence ID" value="KKM85068.1"/>
    <property type="molecule type" value="Genomic_DNA"/>
</dbReference>
<name>A0A0F9KTM1_9ZZZZ</name>